<dbReference type="Pfam" id="PF01918">
    <property type="entry name" value="Alba"/>
    <property type="match status" value="1"/>
</dbReference>
<dbReference type="GO" id="GO:0005634">
    <property type="term" value="C:nucleus"/>
    <property type="evidence" value="ECO:0007669"/>
    <property type="project" value="UniProtKB-SubCell"/>
</dbReference>
<sequence>MAAKSALFENYEKGESTVKEKDPKEDFSQLPEKTIVVKVKRGTKVKNIMGFVEKSLKEEENRHIIFSGCGDAIEKAISCVEFTKATIKDLHQITKLSVLRVVEFWDPIKPDLDRLQVTREIPTISILLCKDPLDTNELGYQAPSQPEKTPKVQKPHKRKKPDQNRKNNTDRNPALADKIVKQETD</sequence>
<protein>
    <recommendedName>
        <fullName evidence="5">DNA/RNA-binding protein Alba-like domain-containing protein</fullName>
    </recommendedName>
</protein>
<dbReference type="GO" id="GO:0003723">
    <property type="term" value="F:RNA binding"/>
    <property type="evidence" value="ECO:0007669"/>
    <property type="project" value="TreeGrafter"/>
</dbReference>
<evidence type="ECO:0000313" key="7">
    <source>
        <dbReference type="Proteomes" id="UP000827092"/>
    </source>
</evidence>
<evidence type="ECO:0000256" key="2">
    <source>
        <dbReference type="ARBA" id="ARBA00008018"/>
    </source>
</evidence>
<proteinExistence type="inferred from homology"/>
<dbReference type="InterPro" id="IPR002775">
    <property type="entry name" value="DNA/RNA-bd_Alba-like"/>
</dbReference>
<dbReference type="Proteomes" id="UP000827092">
    <property type="component" value="Unassembled WGS sequence"/>
</dbReference>
<name>A0AAV6UG19_9ARAC</name>
<dbReference type="PANTHER" id="PTHR13516">
    <property type="entry name" value="RIBONUCLEASE P SUBUNIT P25"/>
    <property type="match status" value="1"/>
</dbReference>
<feature type="region of interest" description="Disordered" evidence="4">
    <location>
        <begin position="1"/>
        <end position="25"/>
    </location>
</feature>
<dbReference type="GO" id="GO:0000172">
    <property type="term" value="C:ribonuclease MRP complex"/>
    <property type="evidence" value="ECO:0007669"/>
    <property type="project" value="TreeGrafter"/>
</dbReference>
<dbReference type="SUPFAM" id="SSF82704">
    <property type="entry name" value="AlbA-like"/>
    <property type="match status" value="1"/>
</dbReference>
<dbReference type="InterPro" id="IPR036882">
    <property type="entry name" value="Alba-like_dom_sf"/>
</dbReference>
<feature type="compositionally biased region" description="Basic and acidic residues" evidence="4">
    <location>
        <begin position="10"/>
        <end position="25"/>
    </location>
</feature>
<gene>
    <name evidence="6" type="ORF">JTE90_018097</name>
</gene>
<comment type="caution">
    <text evidence="6">The sequence shown here is derived from an EMBL/GenBank/DDBJ whole genome shotgun (WGS) entry which is preliminary data.</text>
</comment>
<dbReference type="PANTHER" id="PTHR13516:SF4">
    <property type="entry name" value="FI09323P"/>
    <property type="match status" value="1"/>
</dbReference>
<reference evidence="6 7" key="1">
    <citation type="journal article" date="2022" name="Nat. Ecol. Evol.">
        <title>A masculinizing supergene underlies an exaggerated male reproductive morph in a spider.</title>
        <authorList>
            <person name="Hendrickx F."/>
            <person name="De Corte Z."/>
            <person name="Sonet G."/>
            <person name="Van Belleghem S.M."/>
            <person name="Kostlbacher S."/>
            <person name="Vangestel C."/>
        </authorList>
    </citation>
    <scope>NUCLEOTIDE SEQUENCE [LARGE SCALE GENOMIC DNA]</scope>
    <source>
        <strain evidence="6">W744_W776</strain>
    </source>
</reference>
<keyword evidence="3" id="KW-0539">Nucleus</keyword>
<accession>A0AAV6UG19</accession>
<comment type="subcellular location">
    <subcellularLocation>
        <location evidence="1">Nucleus</location>
    </subcellularLocation>
</comment>
<evidence type="ECO:0000256" key="1">
    <source>
        <dbReference type="ARBA" id="ARBA00004123"/>
    </source>
</evidence>
<feature type="compositionally biased region" description="Basic residues" evidence="4">
    <location>
        <begin position="151"/>
        <end position="160"/>
    </location>
</feature>
<evidence type="ECO:0000313" key="6">
    <source>
        <dbReference type="EMBL" id="KAG8183051.1"/>
    </source>
</evidence>
<dbReference type="GO" id="GO:0001682">
    <property type="term" value="P:tRNA 5'-leader removal"/>
    <property type="evidence" value="ECO:0007669"/>
    <property type="project" value="TreeGrafter"/>
</dbReference>
<dbReference type="Gene3D" id="3.30.110.20">
    <property type="entry name" value="Alba-like domain"/>
    <property type="match status" value="1"/>
</dbReference>
<dbReference type="AlphaFoldDB" id="A0AAV6UG19"/>
<dbReference type="EMBL" id="JAFNEN010000434">
    <property type="protein sequence ID" value="KAG8183051.1"/>
    <property type="molecule type" value="Genomic_DNA"/>
</dbReference>
<organism evidence="6 7">
    <name type="scientific">Oedothorax gibbosus</name>
    <dbReference type="NCBI Taxonomy" id="931172"/>
    <lineage>
        <taxon>Eukaryota</taxon>
        <taxon>Metazoa</taxon>
        <taxon>Ecdysozoa</taxon>
        <taxon>Arthropoda</taxon>
        <taxon>Chelicerata</taxon>
        <taxon>Arachnida</taxon>
        <taxon>Araneae</taxon>
        <taxon>Araneomorphae</taxon>
        <taxon>Entelegynae</taxon>
        <taxon>Araneoidea</taxon>
        <taxon>Linyphiidae</taxon>
        <taxon>Erigoninae</taxon>
        <taxon>Oedothorax</taxon>
    </lineage>
</organism>
<dbReference type="InterPro" id="IPR051958">
    <property type="entry name" value="Alba-like_NAB"/>
</dbReference>
<evidence type="ECO:0000256" key="3">
    <source>
        <dbReference type="ARBA" id="ARBA00023242"/>
    </source>
</evidence>
<comment type="similarity">
    <text evidence="2">Belongs to the histone-like Alba family.</text>
</comment>
<evidence type="ECO:0000259" key="5">
    <source>
        <dbReference type="Pfam" id="PF01918"/>
    </source>
</evidence>
<evidence type="ECO:0000256" key="4">
    <source>
        <dbReference type="SAM" id="MobiDB-lite"/>
    </source>
</evidence>
<feature type="domain" description="DNA/RNA-binding protein Alba-like" evidence="5">
    <location>
        <begin position="36"/>
        <end position="96"/>
    </location>
</feature>
<feature type="region of interest" description="Disordered" evidence="4">
    <location>
        <begin position="138"/>
        <end position="185"/>
    </location>
</feature>
<keyword evidence="7" id="KW-1185">Reference proteome</keyword>